<comment type="caution">
    <text evidence="3">The sequence shown here is derived from an EMBL/GenBank/DDBJ whole genome shotgun (WGS) entry which is preliminary data.</text>
</comment>
<name>A0A2U1PAA3_ARTAN</name>
<evidence type="ECO:0000313" key="3">
    <source>
        <dbReference type="EMBL" id="PWA82682.1"/>
    </source>
</evidence>
<feature type="compositionally biased region" description="Polar residues" evidence="2">
    <location>
        <begin position="505"/>
        <end position="519"/>
    </location>
</feature>
<feature type="compositionally biased region" description="Polar residues" evidence="2">
    <location>
        <begin position="391"/>
        <end position="402"/>
    </location>
</feature>
<dbReference type="Proteomes" id="UP000245207">
    <property type="component" value="Unassembled WGS sequence"/>
</dbReference>
<dbReference type="Pfam" id="PF09810">
    <property type="entry name" value="Exo5"/>
    <property type="match status" value="3"/>
</dbReference>
<feature type="region of interest" description="Disordered" evidence="2">
    <location>
        <begin position="381"/>
        <end position="408"/>
    </location>
</feature>
<evidence type="ECO:0000313" key="4">
    <source>
        <dbReference type="Proteomes" id="UP000245207"/>
    </source>
</evidence>
<reference evidence="3 4" key="1">
    <citation type="journal article" date="2018" name="Mol. Plant">
        <title>The genome of Artemisia annua provides insight into the evolution of Asteraceae family and artemisinin biosynthesis.</title>
        <authorList>
            <person name="Shen Q."/>
            <person name="Zhang L."/>
            <person name="Liao Z."/>
            <person name="Wang S."/>
            <person name="Yan T."/>
            <person name="Shi P."/>
            <person name="Liu M."/>
            <person name="Fu X."/>
            <person name="Pan Q."/>
            <person name="Wang Y."/>
            <person name="Lv Z."/>
            <person name="Lu X."/>
            <person name="Zhang F."/>
            <person name="Jiang W."/>
            <person name="Ma Y."/>
            <person name="Chen M."/>
            <person name="Hao X."/>
            <person name="Li L."/>
            <person name="Tang Y."/>
            <person name="Lv G."/>
            <person name="Zhou Y."/>
            <person name="Sun X."/>
            <person name="Brodelius P.E."/>
            <person name="Rose J.K.C."/>
            <person name="Tang K."/>
        </authorList>
    </citation>
    <scope>NUCLEOTIDE SEQUENCE [LARGE SCALE GENOMIC DNA]</scope>
    <source>
        <strain evidence="4">cv. Huhao1</strain>
        <tissue evidence="3">Leaf</tissue>
    </source>
</reference>
<dbReference type="PANTHER" id="PTHR14464:SF4">
    <property type="entry name" value="EXONUCLEASE V"/>
    <property type="match status" value="1"/>
</dbReference>
<feature type="region of interest" description="Disordered" evidence="2">
    <location>
        <begin position="487"/>
        <end position="522"/>
    </location>
</feature>
<dbReference type="GO" id="GO:0045145">
    <property type="term" value="F:single-stranded DNA 5'-3' DNA exonuclease activity"/>
    <property type="evidence" value="ECO:0007669"/>
    <property type="project" value="InterPro"/>
</dbReference>
<sequence>MLSDEIPQISSSLATEIPIEIVSDEEMSLIEAAFSLAFETKRNYNNISNCLGDIEDGIRNKNNNNKKMKNMNLLQRFRKKTGLFVTDITSGEWCEKQKEFFLVCGKPKASRAMKVGSARHAVLEEEVITRVEVLVRSAEEHWALKMINFIHGTNQLILDGLTRELPLIGFAEGVCVVGVIDEIQMMKSGDGPTLVETKTRSQNNLPSEPQQRNARLQLMCYKYLWDNLLAQPFPSQHFLQLFSLNPDYVLSKDIQEFAIQAGAPVQTLNDVIGKYQYVFSMLPIPRDQLLIRYEYQQDQSLIGENEYLYDYDWVTHQISSSIEFWKGEREANYALEDERWKCRHCISRHGLAGSVWVLLVARNQIDRAVKLRKRLTSPSLPAGEAPAVESLPQSMSVGSTTHVSEEESKKAAAAAMAAKLAASTSSAQMLTSVLSSLVAEEAASISNGFNSSVFANNIFPPEKRPKLENPMSNSDMNNSDYFTSMSQANQTTFPPLPQAPLPPSTVGTNSPSNQFVQSSGGMMMGGNGMPFVYGASSLPPPPPSMPHVAMGMMRPGHPPPQPQQQLQQQQQQQLQQQQQQQTTSSGYYRPPGIGFYGQNHQPTPPAVPRQ</sequence>
<proteinExistence type="inferred from homology"/>
<organism evidence="3 4">
    <name type="scientific">Artemisia annua</name>
    <name type="common">Sweet wormwood</name>
    <dbReference type="NCBI Taxonomy" id="35608"/>
    <lineage>
        <taxon>Eukaryota</taxon>
        <taxon>Viridiplantae</taxon>
        <taxon>Streptophyta</taxon>
        <taxon>Embryophyta</taxon>
        <taxon>Tracheophyta</taxon>
        <taxon>Spermatophyta</taxon>
        <taxon>Magnoliopsida</taxon>
        <taxon>eudicotyledons</taxon>
        <taxon>Gunneridae</taxon>
        <taxon>Pentapetalae</taxon>
        <taxon>asterids</taxon>
        <taxon>campanulids</taxon>
        <taxon>Asterales</taxon>
        <taxon>Asteraceae</taxon>
        <taxon>Asteroideae</taxon>
        <taxon>Anthemideae</taxon>
        <taxon>Artemisiinae</taxon>
        <taxon>Artemisia</taxon>
    </lineage>
</organism>
<comment type="similarity">
    <text evidence="1">Belongs to the EXO5 family.</text>
</comment>
<protein>
    <recommendedName>
        <fullName evidence="5">Exonuclease V</fullName>
    </recommendedName>
</protein>
<dbReference type="EMBL" id="PKPP01001442">
    <property type="protein sequence ID" value="PWA82682.1"/>
    <property type="molecule type" value="Genomic_DNA"/>
</dbReference>
<evidence type="ECO:0008006" key="5">
    <source>
        <dbReference type="Google" id="ProtNLM"/>
    </source>
</evidence>
<evidence type="ECO:0000256" key="1">
    <source>
        <dbReference type="ARBA" id="ARBA00009797"/>
    </source>
</evidence>
<gene>
    <name evidence="3" type="ORF">CTI12_AA045980</name>
</gene>
<dbReference type="InterPro" id="IPR019190">
    <property type="entry name" value="EXOV"/>
</dbReference>
<evidence type="ECO:0000256" key="2">
    <source>
        <dbReference type="SAM" id="MobiDB-lite"/>
    </source>
</evidence>
<dbReference type="OrthoDB" id="354769at2759"/>
<accession>A0A2U1PAA3</accession>
<dbReference type="GO" id="GO:0036297">
    <property type="term" value="P:interstrand cross-link repair"/>
    <property type="evidence" value="ECO:0007669"/>
    <property type="project" value="TreeGrafter"/>
</dbReference>
<dbReference type="GO" id="GO:0005634">
    <property type="term" value="C:nucleus"/>
    <property type="evidence" value="ECO:0007669"/>
    <property type="project" value="TreeGrafter"/>
</dbReference>
<dbReference type="PANTHER" id="PTHR14464">
    <property type="entry name" value="EXONUCLEASE V"/>
    <property type="match status" value="1"/>
</dbReference>
<feature type="compositionally biased region" description="Low complexity" evidence="2">
    <location>
        <begin position="563"/>
        <end position="581"/>
    </location>
</feature>
<keyword evidence="4" id="KW-1185">Reference proteome</keyword>
<feature type="compositionally biased region" description="Pro residues" evidence="2">
    <location>
        <begin position="494"/>
        <end position="503"/>
    </location>
</feature>
<feature type="region of interest" description="Disordered" evidence="2">
    <location>
        <begin position="535"/>
        <end position="610"/>
    </location>
</feature>
<dbReference type="AlphaFoldDB" id="A0A2U1PAA3"/>